<evidence type="ECO:0000313" key="3">
    <source>
        <dbReference type="Proteomes" id="UP000291101"/>
    </source>
</evidence>
<feature type="compositionally biased region" description="Basic residues" evidence="1">
    <location>
        <begin position="38"/>
        <end position="62"/>
    </location>
</feature>
<comment type="caution">
    <text evidence="2">The sequence shown here is derived from an EMBL/GenBank/DDBJ whole genome shotgun (WGS) entry which is preliminary data.</text>
</comment>
<sequence>MRRAAWCSQAPPRARRCGSAAAADRRPRRPEGCCTTGSRRRPGPRRRSRSRAAHGPCRTRRS</sequence>
<name>A0A4Q2SP31_9ACTN</name>
<reference evidence="2 3" key="1">
    <citation type="submission" date="2019-01" db="EMBL/GenBank/DDBJ databases">
        <title>Novel species of Nocardioides.</title>
        <authorList>
            <person name="Liu Q."/>
            <person name="X Y.-H."/>
        </authorList>
    </citation>
    <scope>NUCLEOTIDE SEQUENCE [LARGE SCALE GENOMIC DNA]</scope>
    <source>
        <strain evidence="2 3">HLT2-9</strain>
    </source>
</reference>
<accession>A0A4Q2SP31</accession>
<gene>
    <name evidence="2" type="ORF">EUA94_14715</name>
</gene>
<proteinExistence type="predicted"/>
<dbReference type="EMBL" id="SDWV01000015">
    <property type="protein sequence ID" value="RYC07392.1"/>
    <property type="molecule type" value="Genomic_DNA"/>
</dbReference>
<dbReference type="Proteomes" id="UP000291101">
    <property type="component" value="Unassembled WGS sequence"/>
</dbReference>
<organism evidence="2 3">
    <name type="scientific">Nocardioides zhouii</name>
    <dbReference type="NCBI Taxonomy" id="1168729"/>
    <lineage>
        <taxon>Bacteria</taxon>
        <taxon>Bacillati</taxon>
        <taxon>Actinomycetota</taxon>
        <taxon>Actinomycetes</taxon>
        <taxon>Propionibacteriales</taxon>
        <taxon>Nocardioidaceae</taxon>
        <taxon>Nocardioides</taxon>
    </lineage>
</organism>
<protein>
    <submittedName>
        <fullName evidence="2">Uncharacterized protein</fullName>
    </submittedName>
</protein>
<evidence type="ECO:0000313" key="2">
    <source>
        <dbReference type="EMBL" id="RYC07392.1"/>
    </source>
</evidence>
<dbReference type="AlphaFoldDB" id="A0A4Q2SP31"/>
<feature type="region of interest" description="Disordered" evidence="1">
    <location>
        <begin position="1"/>
        <end position="62"/>
    </location>
</feature>
<keyword evidence="3" id="KW-1185">Reference proteome</keyword>
<evidence type="ECO:0000256" key="1">
    <source>
        <dbReference type="SAM" id="MobiDB-lite"/>
    </source>
</evidence>